<organism evidence="2 3">
    <name type="scientific">Kineothrix sedimenti</name>
    <dbReference type="NCBI Taxonomy" id="3123317"/>
    <lineage>
        <taxon>Bacteria</taxon>
        <taxon>Bacillati</taxon>
        <taxon>Bacillota</taxon>
        <taxon>Clostridia</taxon>
        <taxon>Lachnospirales</taxon>
        <taxon>Lachnospiraceae</taxon>
        <taxon>Kineothrix</taxon>
    </lineage>
</organism>
<dbReference type="EMBL" id="CP146256">
    <property type="protein sequence ID" value="XAH72566.1"/>
    <property type="molecule type" value="Genomic_DNA"/>
</dbReference>
<dbReference type="Gene3D" id="2.40.10.220">
    <property type="entry name" value="predicted glycosyltransferase like domains"/>
    <property type="match status" value="1"/>
</dbReference>
<keyword evidence="3" id="KW-1185">Reference proteome</keyword>
<protein>
    <submittedName>
        <fullName evidence="2">PilZ domain-containing protein</fullName>
    </submittedName>
</protein>
<gene>
    <name evidence="2" type="ORF">V6984_13700</name>
</gene>
<name>A0ABZ3EQT3_9FIRM</name>
<dbReference type="InterPro" id="IPR009875">
    <property type="entry name" value="PilZ_domain"/>
</dbReference>
<evidence type="ECO:0000259" key="1">
    <source>
        <dbReference type="Pfam" id="PF07238"/>
    </source>
</evidence>
<evidence type="ECO:0000313" key="3">
    <source>
        <dbReference type="Proteomes" id="UP001451571"/>
    </source>
</evidence>
<evidence type="ECO:0000313" key="2">
    <source>
        <dbReference type="EMBL" id="XAH72566.1"/>
    </source>
</evidence>
<dbReference type="Pfam" id="PF07238">
    <property type="entry name" value="PilZ"/>
    <property type="match status" value="1"/>
</dbReference>
<dbReference type="Proteomes" id="UP001451571">
    <property type="component" value="Chromosome"/>
</dbReference>
<proteinExistence type="predicted"/>
<reference evidence="2 3" key="1">
    <citation type="submission" date="2024-02" db="EMBL/GenBank/DDBJ databases">
        <title>Bacterial strain from lacustrine sediment.</title>
        <authorList>
            <person name="Petit C."/>
            <person name="Fadhlaoui K."/>
        </authorList>
    </citation>
    <scope>NUCLEOTIDE SEQUENCE [LARGE SCALE GENOMIC DNA]</scope>
    <source>
        <strain evidence="2 3">IPX-CK</strain>
    </source>
</reference>
<accession>A0ABZ3EQT3</accession>
<feature type="domain" description="PilZ" evidence="1">
    <location>
        <begin position="6"/>
        <end position="98"/>
    </location>
</feature>
<sequence>MDVEKLRKCRRMDLNSNIVVKRIDNGEHELITINVFDISKSGMGFHCPKILEMDAVYDSHIMIWTKEVIHVLLRIVRIEKLETEYEYGAIFMGLSEVDAFRIEVWDAMEQAAGKC</sequence>
<dbReference type="RefSeq" id="WP_342756181.1">
    <property type="nucleotide sequence ID" value="NZ_CP146256.1"/>
</dbReference>